<name>A0A1M7CN39_XYLRU</name>
<dbReference type="AlphaFoldDB" id="A0A1M7CN39"/>
<evidence type="ECO:0000259" key="1">
    <source>
        <dbReference type="Pfam" id="PF01844"/>
    </source>
</evidence>
<sequence length="396" mass="45642">MQTTLMTNLTVREICEGFVYNQLEGKGLNGWAGKLTIQPEYQRNYLYLENDSKKEMAVIDSMLKGYPIGLIYFNHVLDYKAPQTEYEILDGQQRITSIGRFVTGKFAIKDKFGMEQYFTGLTKEEQEMILNYRLLIYICNGTEKEIKEWFETINIAGVPLNKQELLNATYSGPFVTEAKRIFSNSRSPQLQKWYSYINGNANRQDILHAALAWVAKGEENIGGYMSLHRNEDNIEELKTYFDTVIEWAKTLFGEPKTEMRGLEWGAFYEQYHSNSYSPAQLQQRVNELYADEAVTNKRGVFEYLLGGETDHHLLNIRIFEESVKKTVYARQTNEAKQLGVSNCPECAKGHDNVRTKIYKFNEMDADHVTAWSKGGATDISNCQMLCKTHNRAKGNR</sequence>
<dbReference type="RefSeq" id="WP_073042453.1">
    <property type="nucleotide sequence ID" value="NZ_FRCJ01000001.1"/>
</dbReference>
<organism evidence="3 4">
    <name type="scientific">Xylanibacter ruminicola</name>
    <name type="common">Prevotella ruminicola</name>
    <dbReference type="NCBI Taxonomy" id="839"/>
    <lineage>
        <taxon>Bacteria</taxon>
        <taxon>Pseudomonadati</taxon>
        <taxon>Bacteroidota</taxon>
        <taxon>Bacteroidia</taxon>
        <taxon>Bacteroidales</taxon>
        <taxon>Prevotellaceae</taxon>
        <taxon>Xylanibacter</taxon>
    </lineage>
</organism>
<dbReference type="Pfam" id="PF01844">
    <property type="entry name" value="HNH"/>
    <property type="match status" value="1"/>
</dbReference>
<evidence type="ECO:0000259" key="2">
    <source>
        <dbReference type="Pfam" id="PF03235"/>
    </source>
</evidence>
<keyword evidence="3" id="KW-0540">Nuclease</keyword>
<dbReference type="Gene3D" id="1.10.30.50">
    <property type="match status" value="1"/>
</dbReference>
<dbReference type="CDD" id="cd00085">
    <property type="entry name" value="HNHc"/>
    <property type="match status" value="1"/>
</dbReference>
<gene>
    <name evidence="3" type="ORF">SAMN04488494_0473</name>
</gene>
<proteinExistence type="predicted"/>
<feature type="domain" description="GmrSD restriction endonucleases N-terminal" evidence="2">
    <location>
        <begin position="36"/>
        <end position="170"/>
    </location>
</feature>
<evidence type="ECO:0000313" key="3">
    <source>
        <dbReference type="EMBL" id="SHL68681.1"/>
    </source>
</evidence>
<dbReference type="PANTHER" id="PTHR39639">
    <property type="entry name" value="CHROMOSOME 16, WHOLE GENOME SHOTGUN SEQUENCE"/>
    <property type="match status" value="1"/>
</dbReference>
<accession>A0A1M7CN39</accession>
<dbReference type="Proteomes" id="UP000184280">
    <property type="component" value="Unassembled WGS sequence"/>
</dbReference>
<dbReference type="InterPro" id="IPR002711">
    <property type="entry name" value="HNH"/>
</dbReference>
<dbReference type="GO" id="GO:0003676">
    <property type="term" value="F:nucleic acid binding"/>
    <property type="evidence" value="ECO:0007669"/>
    <property type="project" value="InterPro"/>
</dbReference>
<protein>
    <submittedName>
        <fullName evidence="3">HNH endonuclease</fullName>
    </submittedName>
</protein>
<reference evidence="3 4" key="1">
    <citation type="submission" date="2016-11" db="EMBL/GenBank/DDBJ databases">
        <authorList>
            <person name="Jaros S."/>
            <person name="Januszkiewicz K."/>
            <person name="Wedrychowicz H."/>
        </authorList>
    </citation>
    <scope>NUCLEOTIDE SEQUENCE [LARGE SCALE GENOMIC DNA]</scope>
    <source>
        <strain evidence="3 4">BPI-34</strain>
    </source>
</reference>
<keyword evidence="3" id="KW-0378">Hydrolase</keyword>
<dbReference type="OrthoDB" id="9764212at2"/>
<dbReference type="InterPro" id="IPR003615">
    <property type="entry name" value="HNH_nuc"/>
</dbReference>
<dbReference type="EMBL" id="FRCJ01000001">
    <property type="protein sequence ID" value="SHL68681.1"/>
    <property type="molecule type" value="Genomic_DNA"/>
</dbReference>
<dbReference type="GO" id="GO:0004519">
    <property type="term" value="F:endonuclease activity"/>
    <property type="evidence" value="ECO:0007669"/>
    <property type="project" value="UniProtKB-KW"/>
</dbReference>
<dbReference type="Pfam" id="PF03235">
    <property type="entry name" value="GmrSD_N"/>
    <property type="match status" value="1"/>
</dbReference>
<dbReference type="GO" id="GO:0008270">
    <property type="term" value="F:zinc ion binding"/>
    <property type="evidence" value="ECO:0007669"/>
    <property type="project" value="InterPro"/>
</dbReference>
<keyword evidence="3" id="KW-0255">Endonuclease</keyword>
<evidence type="ECO:0000313" key="4">
    <source>
        <dbReference type="Proteomes" id="UP000184280"/>
    </source>
</evidence>
<dbReference type="InterPro" id="IPR004919">
    <property type="entry name" value="GmrSD_N"/>
</dbReference>
<dbReference type="PANTHER" id="PTHR39639:SF1">
    <property type="entry name" value="DUF262 DOMAIN-CONTAINING PROTEIN"/>
    <property type="match status" value="1"/>
</dbReference>
<feature type="domain" description="HNH" evidence="1">
    <location>
        <begin position="343"/>
        <end position="396"/>
    </location>
</feature>